<dbReference type="AlphaFoldDB" id="A0A1I6DSH6"/>
<evidence type="ECO:0000313" key="2">
    <source>
        <dbReference type="Proteomes" id="UP000199584"/>
    </source>
</evidence>
<protein>
    <submittedName>
        <fullName evidence="1">Uncharacterized protein</fullName>
    </submittedName>
</protein>
<name>A0A1I6DSH6_9FIRM</name>
<evidence type="ECO:0000313" key="1">
    <source>
        <dbReference type="EMBL" id="SFR08311.1"/>
    </source>
</evidence>
<sequence length="74" mass="8730">MINVSTNEYRLSMVKVTKHHIFFNFYVNGSLANTDGYLCLPVEDFHRLFQDLFRSSRGRCVKNYSTNPPVEFYT</sequence>
<gene>
    <name evidence="1" type="ORF">SAMN05660706_11656</name>
</gene>
<proteinExistence type="predicted"/>
<reference evidence="2" key="1">
    <citation type="submission" date="2016-10" db="EMBL/GenBank/DDBJ databases">
        <authorList>
            <person name="Varghese N."/>
            <person name="Submissions S."/>
        </authorList>
    </citation>
    <scope>NUCLEOTIDE SEQUENCE [LARGE SCALE GENOMIC DNA]</scope>
    <source>
        <strain evidence="2">DSM 3669</strain>
    </source>
</reference>
<organism evidence="1 2">
    <name type="scientific">Desulfoscipio geothermicus DSM 3669</name>
    <dbReference type="NCBI Taxonomy" id="1121426"/>
    <lineage>
        <taxon>Bacteria</taxon>
        <taxon>Bacillati</taxon>
        <taxon>Bacillota</taxon>
        <taxon>Clostridia</taxon>
        <taxon>Eubacteriales</taxon>
        <taxon>Desulfallaceae</taxon>
        <taxon>Desulfoscipio</taxon>
    </lineage>
</organism>
<dbReference type="Proteomes" id="UP000199584">
    <property type="component" value="Unassembled WGS sequence"/>
</dbReference>
<accession>A0A1I6DSH6</accession>
<dbReference type="STRING" id="39060.SAMN05660706_11656"/>
<dbReference type="EMBL" id="FOYM01000016">
    <property type="protein sequence ID" value="SFR08311.1"/>
    <property type="molecule type" value="Genomic_DNA"/>
</dbReference>
<keyword evidence="2" id="KW-1185">Reference proteome</keyword>